<dbReference type="GO" id="GO:0003677">
    <property type="term" value="F:DNA binding"/>
    <property type="evidence" value="ECO:0007669"/>
    <property type="project" value="InterPro"/>
</dbReference>
<comment type="caution">
    <text evidence="1">The sequence shown here is derived from an EMBL/GenBank/DDBJ whole genome shotgun (WGS) entry which is preliminary data.</text>
</comment>
<accession>A0A329THP6</accession>
<dbReference type="RefSeq" id="WP_022256633.1">
    <property type="nucleotide sequence ID" value="NZ_DAWEON010000004.1"/>
</dbReference>
<dbReference type="EMBL" id="PRKZ01000008">
    <property type="protein sequence ID" value="RAW48543.1"/>
    <property type="molecule type" value="Genomic_DNA"/>
</dbReference>
<dbReference type="AlphaFoldDB" id="A0A329THP6"/>
<name>A0A329THP6_9FIRM</name>
<gene>
    <name evidence="1" type="ORF">C4N25_10500</name>
</gene>
<organism evidence="1 2">
    <name type="scientific">Faecalibacterium prausnitzii</name>
    <dbReference type="NCBI Taxonomy" id="853"/>
    <lineage>
        <taxon>Bacteria</taxon>
        <taxon>Bacillati</taxon>
        <taxon>Bacillota</taxon>
        <taxon>Clostridia</taxon>
        <taxon>Eubacteriales</taxon>
        <taxon>Oscillospiraceae</taxon>
        <taxon>Faecalibacterium</taxon>
    </lineage>
</organism>
<dbReference type="InterPro" id="IPR010982">
    <property type="entry name" value="Lambda_DNA-bd_dom_sf"/>
</dbReference>
<evidence type="ECO:0000313" key="2">
    <source>
        <dbReference type="Proteomes" id="UP000251634"/>
    </source>
</evidence>
<protein>
    <submittedName>
        <fullName evidence="1">Uncharacterized protein</fullName>
    </submittedName>
</protein>
<sequence length="70" mass="8145">MTDTMLLLSCMKCKRITLGYAAEVLGISSSTLRYKINNDRDFKVSEVDKLCHLLGLNRDQRDLYFFRHVS</sequence>
<evidence type="ECO:0000313" key="1">
    <source>
        <dbReference type="EMBL" id="RAW48543.1"/>
    </source>
</evidence>
<dbReference type="SUPFAM" id="SSF47413">
    <property type="entry name" value="lambda repressor-like DNA-binding domains"/>
    <property type="match status" value="1"/>
</dbReference>
<dbReference type="Proteomes" id="UP000251634">
    <property type="component" value="Unassembled WGS sequence"/>
</dbReference>
<proteinExistence type="predicted"/>
<reference evidence="1 2" key="1">
    <citation type="submission" date="2018-02" db="EMBL/GenBank/DDBJ databases">
        <title>Complete genome sequencing of Faecalibacterium prausnitzii strains isolated from the human gut.</title>
        <authorList>
            <person name="Fitzgerald B.C."/>
            <person name="Shkoporov A.N."/>
            <person name="Ross P.R."/>
            <person name="Hill C."/>
        </authorList>
    </citation>
    <scope>NUCLEOTIDE SEQUENCE [LARGE SCALE GENOMIC DNA]</scope>
    <source>
        <strain evidence="1 2">APC942/8-14-2</strain>
    </source>
</reference>